<name>U7QHR0_9CYAN</name>
<dbReference type="AlphaFoldDB" id="U7QHR0"/>
<evidence type="ECO:0000313" key="2">
    <source>
        <dbReference type="Proteomes" id="UP000017127"/>
    </source>
</evidence>
<organism evidence="1 2">
    <name type="scientific">Lyngbya aestuarii BL J</name>
    <dbReference type="NCBI Taxonomy" id="1348334"/>
    <lineage>
        <taxon>Bacteria</taxon>
        <taxon>Bacillati</taxon>
        <taxon>Cyanobacteriota</taxon>
        <taxon>Cyanophyceae</taxon>
        <taxon>Oscillatoriophycideae</taxon>
        <taxon>Oscillatoriales</taxon>
        <taxon>Microcoleaceae</taxon>
        <taxon>Lyngbya</taxon>
    </lineage>
</organism>
<gene>
    <name evidence="1" type="ORF">M595_2550</name>
</gene>
<reference evidence="1 2" key="1">
    <citation type="journal article" date="2013" name="Front. Microbiol.">
        <title>Comparative genomic analyses of the cyanobacterium, Lyngbya aestuarii BL J, a powerful hydrogen producer.</title>
        <authorList>
            <person name="Kothari A."/>
            <person name="Vaughn M."/>
            <person name="Garcia-Pichel F."/>
        </authorList>
    </citation>
    <scope>NUCLEOTIDE SEQUENCE [LARGE SCALE GENOMIC DNA]</scope>
    <source>
        <strain evidence="1 2">BL J</strain>
    </source>
</reference>
<keyword evidence="2" id="KW-1185">Reference proteome</keyword>
<proteinExistence type="predicted"/>
<protein>
    <submittedName>
        <fullName evidence="1">Uncharacterized protein</fullName>
    </submittedName>
</protein>
<sequence>MSSMSLRLILTEREILKDQVRFWVGAWFKIGFDLKRLV</sequence>
<evidence type="ECO:0000313" key="1">
    <source>
        <dbReference type="EMBL" id="ERT07499.1"/>
    </source>
</evidence>
<accession>U7QHR0</accession>
<dbReference type="EMBL" id="AUZM01000021">
    <property type="protein sequence ID" value="ERT07499.1"/>
    <property type="molecule type" value="Genomic_DNA"/>
</dbReference>
<dbReference type="Proteomes" id="UP000017127">
    <property type="component" value="Unassembled WGS sequence"/>
</dbReference>
<comment type="caution">
    <text evidence="1">The sequence shown here is derived from an EMBL/GenBank/DDBJ whole genome shotgun (WGS) entry which is preliminary data.</text>
</comment>